<dbReference type="PANTHER" id="PTHR42718">
    <property type="entry name" value="MAJOR FACILITATOR SUPERFAMILY MULTIDRUG TRANSPORTER MFSC"/>
    <property type="match status" value="1"/>
</dbReference>
<evidence type="ECO:0000256" key="5">
    <source>
        <dbReference type="SAM" id="MobiDB-lite"/>
    </source>
</evidence>
<feature type="transmembrane region" description="Helical" evidence="6">
    <location>
        <begin position="69"/>
        <end position="88"/>
    </location>
</feature>
<dbReference type="SUPFAM" id="SSF103473">
    <property type="entry name" value="MFS general substrate transporter"/>
    <property type="match status" value="1"/>
</dbReference>
<comment type="caution">
    <text evidence="8">The sequence shown here is derived from an EMBL/GenBank/DDBJ whole genome shotgun (WGS) entry which is preliminary data.</text>
</comment>
<dbReference type="PROSITE" id="PS50850">
    <property type="entry name" value="MFS"/>
    <property type="match status" value="1"/>
</dbReference>
<organism evidence="8 9">
    <name type="scientific">Plantactinospora sonchi</name>
    <dbReference type="NCBI Taxonomy" id="1544735"/>
    <lineage>
        <taxon>Bacteria</taxon>
        <taxon>Bacillati</taxon>
        <taxon>Actinomycetota</taxon>
        <taxon>Actinomycetes</taxon>
        <taxon>Micromonosporales</taxon>
        <taxon>Micromonosporaceae</taxon>
        <taxon>Plantactinospora</taxon>
    </lineage>
</organism>
<evidence type="ECO:0000256" key="2">
    <source>
        <dbReference type="ARBA" id="ARBA00022692"/>
    </source>
</evidence>
<evidence type="ECO:0000256" key="3">
    <source>
        <dbReference type="ARBA" id="ARBA00022989"/>
    </source>
</evidence>
<dbReference type="PANTHER" id="PTHR42718:SF42">
    <property type="entry name" value="EXPORT PROTEIN"/>
    <property type="match status" value="1"/>
</dbReference>
<keyword evidence="2 6" id="KW-0812">Transmembrane</keyword>
<protein>
    <submittedName>
        <fullName evidence="8">MFS transporter</fullName>
    </submittedName>
</protein>
<feature type="transmembrane region" description="Helical" evidence="6">
    <location>
        <begin position="154"/>
        <end position="176"/>
    </location>
</feature>
<dbReference type="Pfam" id="PF07690">
    <property type="entry name" value="MFS_1"/>
    <property type="match status" value="1"/>
</dbReference>
<evidence type="ECO:0000313" key="8">
    <source>
        <dbReference type="EMBL" id="MEE6260519.1"/>
    </source>
</evidence>
<dbReference type="InterPro" id="IPR036259">
    <property type="entry name" value="MFS_trans_sf"/>
</dbReference>
<dbReference type="RefSeq" id="WP_331215640.1">
    <property type="nucleotide sequence ID" value="NZ_JAZGQK010000016.1"/>
</dbReference>
<dbReference type="InterPro" id="IPR011701">
    <property type="entry name" value="MFS"/>
</dbReference>
<keyword evidence="3 6" id="KW-1133">Transmembrane helix</keyword>
<evidence type="ECO:0000256" key="4">
    <source>
        <dbReference type="ARBA" id="ARBA00023136"/>
    </source>
</evidence>
<comment type="subcellular location">
    <subcellularLocation>
        <location evidence="1">Cell membrane</location>
        <topology evidence="1">Multi-pass membrane protein</topology>
    </subcellularLocation>
</comment>
<reference evidence="8 9" key="1">
    <citation type="submission" date="2024-01" db="EMBL/GenBank/DDBJ databases">
        <title>Genome insights into Plantactinospora sonchi sp. nov.</title>
        <authorList>
            <person name="Wang L."/>
        </authorList>
    </citation>
    <scope>NUCLEOTIDE SEQUENCE [LARGE SCALE GENOMIC DNA]</scope>
    <source>
        <strain evidence="8 9">NEAU-QY2</strain>
    </source>
</reference>
<feature type="region of interest" description="Disordered" evidence="5">
    <location>
        <begin position="1"/>
        <end position="28"/>
    </location>
</feature>
<sequence length="249" mass="25857">MVGARRALRQRTGDRPGHHRPQRGPTSLATALPASTSDLQWVANSYNLVFAAMLLPAGLLGDRLGRKRLLLVALALFGVASLACAYASSAEWLIGARALLGLGAAFVVPLCMSVLPVLFTPQERGQAIGLWVTANAVGLPLGPIVGGWLLDHYWWGSVFLINIPVIAIALIAVLLLMPESRSSQRLRLDLVGILVSCAGLACLTWGVIELGDRGVGNGTRSPPWASASPCSAPSSSGNAGSAGAPTSVP</sequence>
<evidence type="ECO:0000256" key="1">
    <source>
        <dbReference type="ARBA" id="ARBA00004651"/>
    </source>
</evidence>
<evidence type="ECO:0000313" key="9">
    <source>
        <dbReference type="Proteomes" id="UP001332243"/>
    </source>
</evidence>
<dbReference type="InterPro" id="IPR020846">
    <property type="entry name" value="MFS_dom"/>
</dbReference>
<evidence type="ECO:0000259" key="7">
    <source>
        <dbReference type="PROSITE" id="PS50850"/>
    </source>
</evidence>
<dbReference type="Proteomes" id="UP001332243">
    <property type="component" value="Unassembled WGS sequence"/>
</dbReference>
<proteinExistence type="predicted"/>
<gene>
    <name evidence="8" type="ORF">V1633_18710</name>
</gene>
<dbReference type="CDD" id="cd17321">
    <property type="entry name" value="MFS_MMR_MDR_like"/>
    <property type="match status" value="1"/>
</dbReference>
<accession>A0ABU7RVH8</accession>
<evidence type="ECO:0000256" key="6">
    <source>
        <dbReference type="SAM" id="Phobius"/>
    </source>
</evidence>
<feature type="transmembrane region" description="Helical" evidence="6">
    <location>
        <begin position="188"/>
        <end position="208"/>
    </location>
</feature>
<name>A0ABU7RVH8_9ACTN</name>
<feature type="region of interest" description="Disordered" evidence="5">
    <location>
        <begin position="220"/>
        <end position="249"/>
    </location>
</feature>
<feature type="transmembrane region" description="Helical" evidence="6">
    <location>
        <begin position="94"/>
        <end position="115"/>
    </location>
</feature>
<feature type="compositionally biased region" description="Low complexity" evidence="5">
    <location>
        <begin position="221"/>
        <end position="249"/>
    </location>
</feature>
<keyword evidence="4 6" id="KW-0472">Membrane</keyword>
<keyword evidence="9" id="KW-1185">Reference proteome</keyword>
<feature type="transmembrane region" description="Helical" evidence="6">
    <location>
        <begin position="127"/>
        <end position="148"/>
    </location>
</feature>
<feature type="domain" description="Major facilitator superfamily (MFS) profile" evidence="7">
    <location>
        <begin position="1"/>
        <end position="249"/>
    </location>
</feature>
<dbReference type="Gene3D" id="1.20.1720.10">
    <property type="entry name" value="Multidrug resistance protein D"/>
    <property type="match status" value="1"/>
</dbReference>
<dbReference type="EMBL" id="JAZGQK010000016">
    <property type="protein sequence ID" value="MEE6260519.1"/>
    <property type="molecule type" value="Genomic_DNA"/>
</dbReference>